<protein>
    <submittedName>
        <fullName evidence="1">Triacylglycerol lipase</fullName>
    </submittedName>
</protein>
<organism evidence="1 2">
    <name type="scientific">Ajellomyces capsulatus (strain H143)</name>
    <name type="common">Darling's disease fungus</name>
    <name type="synonym">Histoplasma capsulatum</name>
    <dbReference type="NCBI Taxonomy" id="544712"/>
    <lineage>
        <taxon>Eukaryota</taxon>
        <taxon>Fungi</taxon>
        <taxon>Dikarya</taxon>
        <taxon>Ascomycota</taxon>
        <taxon>Pezizomycotina</taxon>
        <taxon>Eurotiomycetes</taxon>
        <taxon>Eurotiomycetidae</taxon>
        <taxon>Onygenales</taxon>
        <taxon>Ajellomycetaceae</taxon>
        <taxon>Histoplasma</taxon>
    </lineage>
</organism>
<dbReference type="PANTHER" id="PTHR11440">
    <property type="entry name" value="LECITHIN-CHOLESTEROL ACYLTRANSFERASE-RELATED"/>
    <property type="match status" value="1"/>
</dbReference>
<evidence type="ECO:0000313" key="2">
    <source>
        <dbReference type="Proteomes" id="UP000002624"/>
    </source>
</evidence>
<sequence length="344" mass="38861">MRYAVRNPALWWMPKAVSPCQQTNNVRALAAFRTRQFSSTSTYASKLHLRDPFLENLEPLIEGRYSALRDTYLKPKHPIVLAHGLLGFDELRLGGKYLPPIQYWRGIKKAFSQQGIDVITVPVLPLGSIEQRAKALSSGIEAQIQGEAVNIIACSDSGIRGLDSRYMISKLRSMRFRVLSLTTISTPHRGSAFADYVFGQLGEKRVTVIYSVLARLNIESGAFMQLTRKYMQEEFNPNIPDCDDVRYFSYGASLTPSIWSLFRQSHRIIEQEEGPNDGLVSVRSSKWGGQGGYKGTLIDVSHFDLINWTNRFQWLVSDLSGDRRKFNALALYLDIADMLAKQGL</sequence>
<dbReference type="Gene3D" id="3.40.50.1820">
    <property type="entry name" value="alpha/beta hydrolase"/>
    <property type="match status" value="1"/>
</dbReference>
<dbReference type="InterPro" id="IPR029058">
    <property type="entry name" value="AB_hydrolase_fold"/>
</dbReference>
<dbReference type="HOGENOM" id="CLU_015737_0_0_1"/>
<dbReference type="STRING" id="544712.C6H3P5"/>
<proteinExistence type="predicted"/>
<dbReference type="SUPFAM" id="SSF53474">
    <property type="entry name" value="alpha/beta-Hydrolases"/>
    <property type="match status" value="1"/>
</dbReference>
<dbReference type="Proteomes" id="UP000002624">
    <property type="component" value="Unassembled WGS sequence"/>
</dbReference>
<reference evidence="2" key="1">
    <citation type="submission" date="2009-05" db="EMBL/GenBank/DDBJ databases">
        <title>The genome sequence of Ajellomyces capsulatus strain H143.</title>
        <authorList>
            <person name="Champion M."/>
            <person name="Cuomo C.A."/>
            <person name="Ma L.-J."/>
            <person name="Henn M.R."/>
            <person name="Sil A."/>
            <person name="Goldman B."/>
            <person name="Young S.K."/>
            <person name="Kodira C.D."/>
            <person name="Zeng Q."/>
            <person name="Koehrsen M."/>
            <person name="Alvarado L."/>
            <person name="Berlin A.M."/>
            <person name="Borenstein D."/>
            <person name="Chen Z."/>
            <person name="Engels R."/>
            <person name="Freedman E."/>
            <person name="Gellesch M."/>
            <person name="Goldberg J."/>
            <person name="Griggs A."/>
            <person name="Gujja S."/>
            <person name="Heiman D.I."/>
            <person name="Hepburn T.A."/>
            <person name="Howarth C."/>
            <person name="Jen D."/>
            <person name="Larson L."/>
            <person name="Lewis B."/>
            <person name="Mehta T."/>
            <person name="Park D."/>
            <person name="Pearson M."/>
            <person name="Roberts A."/>
            <person name="Saif S."/>
            <person name="Shea T.D."/>
            <person name="Shenoy N."/>
            <person name="Sisk P."/>
            <person name="Stolte C."/>
            <person name="Sykes S."/>
            <person name="Walk T."/>
            <person name="White J."/>
            <person name="Yandava C."/>
            <person name="Klein B."/>
            <person name="McEwen J.G."/>
            <person name="Puccia R."/>
            <person name="Goldman G.H."/>
            <person name="Felipe M.S."/>
            <person name="Nino-Vega G."/>
            <person name="San-Blas G."/>
            <person name="Taylor J.W."/>
            <person name="Mendoza L."/>
            <person name="Galagan J.E."/>
            <person name="Nusbaum C."/>
            <person name="Birren B.W."/>
        </authorList>
    </citation>
    <scope>NUCLEOTIDE SEQUENCE [LARGE SCALE GENOMIC DNA]</scope>
    <source>
        <strain evidence="2">H143</strain>
    </source>
</reference>
<evidence type="ECO:0000313" key="1">
    <source>
        <dbReference type="EMBL" id="EER44477.1"/>
    </source>
</evidence>
<dbReference type="EMBL" id="GG692419">
    <property type="protein sequence ID" value="EER44477.1"/>
    <property type="molecule type" value="Genomic_DNA"/>
</dbReference>
<dbReference type="OMA" id="WGDYKGT"/>
<name>C6H3P5_AJECH</name>
<dbReference type="AlphaFoldDB" id="C6H3P5"/>
<gene>
    <name evidence="1" type="ORF">HCDG_00056</name>
</gene>
<dbReference type="OrthoDB" id="5592486at2759"/>
<accession>C6H3P5</accession>
<dbReference type="VEuPathDB" id="FungiDB:HCDG_00056"/>